<name>A0ABT8HIC4_MYCAO</name>
<feature type="region of interest" description="Disordered" evidence="1">
    <location>
        <begin position="1"/>
        <end position="32"/>
    </location>
</feature>
<gene>
    <name evidence="2" type="ORF">QYF68_22260</name>
</gene>
<comment type="caution">
    <text evidence="2">The sequence shown here is derived from an EMBL/GenBank/DDBJ whole genome shotgun (WGS) entry which is preliminary data.</text>
</comment>
<evidence type="ECO:0000313" key="2">
    <source>
        <dbReference type="EMBL" id="MDN4520522.1"/>
    </source>
</evidence>
<feature type="compositionally biased region" description="Basic and acidic residues" evidence="1">
    <location>
        <begin position="23"/>
        <end position="32"/>
    </location>
</feature>
<organism evidence="2 3">
    <name type="scientific">Mycolicibacterium austroafricanum</name>
    <name type="common">Mycobacterium austroafricanum</name>
    <dbReference type="NCBI Taxonomy" id="39687"/>
    <lineage>
        <taxon>Bacteria</taxon>
        <taxon>Bacillati</taxon>
        <taxon>Actinomycetota</taxon>
        <taxon>Actinomycetes</taxon>
        <taxon>Mycobacteriales</taxon>
        <taxon>Mycobacteriaceae</taxon>
        <taxon>Mycolicibacterium</taxon>
    </lineage>
</organism>
<reference evidence="2" key="1">
    <citation type="submission" date="2023-07" db="EMBL/GenBank/DDBJ databases">
        <title>Degradation of tert-butanol by M. austroafricanum TBA100.</title>
        <authorList>
            <person name="Helbich S."/>
            <person name="Vainshtein Y."/>
        </authorList>
    </citation>
    <scope>NUCLEOTIDE SEQUENCE</scope>
    <source>
        <strain evidence="2">TBA100</strain>
    </source>
</reference>
<feature type="compositionally biased region" description="Polar residues" evidence="1">
    <location>
        <begin position="1"/>
        <end position="10"/>
    </location>
</feature>
<accession>A0ABT8HIC4</accession>
<keyword evidence="3" id="KW-1185">Reference proteome</keyword>
<evidence type="ECO:0000256" key="1">
    <source>
        <dbReference type="SAM" id="MobiDB-lite"/>
    </source>
</evidence>
<dbReference type="Proteomes" id="UP001172687">
    <property type="component" value="Unassembled WGS sequence"/>
</dbReference>
<proteinExistence type="predicted"/>
<dbReference type="RefSeq" id="WP_208676519.1">
    <property type="nucleotide sequence ID" value="NZ_CP070380.1"/>
</dbReference>
<dbReference type="EMBL" id="JAUHTC010000075">
    <property type="protein sequence ID" value="MDN4520522.1"/>
    <property type="molecule type" value="Genomic_DNA"/>
</dbReference>
<protein>
    <recommendedName>
        <fullName evidence="4">LysM domain-containing protein</fullName>
    </recommendedName>
</protein>
<sequence length="137" mass="15292">MSTAPNTPQHSCDADQSVLRSTKHTDEDRGTSVEDCAVKQFGVTPWKIIEHIRDANGLDPQFEPQRKQDWTIAMASARPADPTQWEGRKFIGELPTTVYYPSANFGEIGVTCVAPGRYRLICPKRPSDFKMGEVPRG</sequence>
<evidence type="ECO:0000313" key="3">
    <source>
        <dbReference type="Proteomes" id="UP001172687"/>
    </source>
</evidence>
<evidence type="ECO:0008006" key="4">
    <source>
        <dbReference type="Google" id="ProtNLM"/>
    </source>
</evidence>